<keyword evidence="1" id="KW-1133">Transmembrane helix</keyword>
<name>A0A1F4NQ38_UNCK3</name>
<dbReference type="EMBL" id="METD01000001">
    <property type="protein sequence ID" value="OGB73575.1"/>
    <property type="molecule type" value="Genomic_DNA"/>
</dbReference>
<proteinExistence type="predicted"/>
<protein>
    <submittedName>
        <fullName evidence="2">Uncharacterized protein</fullName>
    </submittedName>
</protein>
<evidence type="ECO:0000256" key="1">
    <source>
        <dbReference type="SAM" id="Phobius"/>
    </source>
</evidence>
<gene>
    <name evidence="2" type="ORF">A3K51_01870</name>
</gene>
<dbReference type="Proteomes" id="UP000178085">
    <property type="component" value="Unassembled WGS sequence"/>
</dbReference>
<keyword evidence="1" id="KW-0812">Transmembrane</keyword>
<organism evidence="2 3">
    <name type="scientific">candidate division Kazan bacterium RIFCSPLOWO2_01_FULL_45_19</name>
    <dbReference type="NCBI Taxonomy" id="1798538"/>
    <lineage>
        <taxon>Bacteria</taxon>
        <taxon>Bacteria division Kazan-3B-28</taxon>
    </lineage>
</organism>
<reference evidence="2 3" key="1">
    <citation type="journal article" date="2016" name="Nat. Commun.">
        <title>Thousands of microbial genomes shed light on interconnected biogeochemical processes in an aquifer system.</title>
        <authorList>
            <person name="Anantharaman K."/>
            <person name="Brown C.T."/>
            <person name="Hug L.A."/>
            <person name="Sharon I."/>
            <person name="Castelle C.J."/>
            <person name="Probst A.J."/>
            <person name="Thomas B.C."/>
            <person name="Singh A."/>
            <person name="Wilkins M.J."/>
            <person name="Karaoz U."/>
            <person name="Brodie E.L."/>
            <person name="Williams K.H."/>
            <person name="Hubbard S.S."/>
            <person name="Banfield J.F."/>
        </authorList>
    </citation>
    <scope>NUCLEOTIDE SEQUENCE [LARGE SCALE GENOMIC DNA]</scope>
</reference>
<comment type="caution">
    <text evidence="2">The sequence shown here is derived from an EMBL/GenBank/DDBJ whole genome shotgun (WGS) entry which is preliminary data.</text>
</comment>
<keyword evidence="1" id="KW-0472">Membrane</keyword>
<sequence>MPAKKKLNAKVRQAMSKAKPKKRFFIIQMPEDKDEAPHWLFWVLVILFVTLLVSIIWQGLSVSSSVQAYLPYL</sequence>
<evidence type="ECO:0000313" key="2">
    <source>
        <dbReference type="EMBL" id="OGB73575.1"/>
    </source>
</evidence>
<accession>A0A1F4NQ38</accession>
<dbReference type="AlphaFoldDB" id="A0A1F4NQ38"/>
<feature type="transmembrane region" description="Helical" evidence="1">
    <location>
        <begin position="39"/>
        <end position="60"/>
    </location>
</feature>
<evidence type="ECO:0000313" key="3">
    <source>
        <dbReference type="Proteomes" id="UP000178085"/>
    </source>
</evidence>